<keyword evidence="2" id="KW-1133">Transmembrane helix</keyword>
<dbReference type="Pfam" id="PF02129">
    <property type="entry name" value="Peptidase_S15"/>
    <property type="match status" value="2"/>
</dbReference>
<feature type="transmembrane region" description="Helical" evidence="2">
    <location>
        <begin position="30"/>
        <end position="48"/>
    </location>
</feature>
<evidence type="ECO:0000259" key="3">
    <source>
        <dbReference type="SMART" id="SM00939"/>
    </source>
</evidence>
<dbReference type="EMBL" id="VSSQ01002344">
    <property type="protein sequence ID" value="MPM14828.1"/>
    <property type="molecule type" value="Genomic_DNA"/>
</dbReference>
<dbReference type="InterPro" id="IPR008979">
    <property type="entry name" value="Galactose-bd-like_sf"/>
</dbReference>
<dbReference type="InterPro" id="IPR026444">
    <property type="entry name" value="Secre_tail"/>
</dbReference>
<dbReference type="InterPro" id="IPR013736">
    <property type="entry name" value="Xaa-Pro_dipept_C"/>
</dbReference>
<proteinExistence type="predicted"/>
<dbReference type="SUPFAM" id="SSF53474">
    <property type="entry name" value="alpha/beta-Hydrolases"/>
    <property type="match status" value="1"/>
</dbReference>
<evidence type="ECO:0000313" key="4">
    <source>
        <dbReference type="EMBL" id="MPM14828.1"/>
    </source>
</evidence>
<dbReference type="NCBIfam" id="TIGR00976">
    <property type="entry name" value="CocE_NonD"/>
    <property type="match status" value="2"/>
</dbReference>
<name>A0A644XGE3_9ZZZZ</name>
<dbReference type="SUPFAM" id="SSF49785">
    <property type="entry name" value="Galactose-binding domain-like"/>
    <property type="match status" value="1"/>
</dbReference>
<dbReference type="AlphaFoldDB" id="A0A644XGE3"/>
<feature type="domain" description="Xaa-Pro dipeptidyl-peptidase C-terminal" evidence="3">
    <location>
        <begin position="316"/>
        <end position="562"/>
    </location>
</feature>
<comment type="caution">
    <text evidence="4">The sequence shown here is derived from an EMBL/GenBank/DDBJ whole genome shotgun (WGS) entry which is preliminary data.</text>
</comment>
<keyword evidence="1" id="KW-0378">Hydrolase</keyword>
<keyword evidence="2" id="KW-0472">Membrane</keyword>
<dbReference type="GO" id="GO:0008239">
    <property type="term" value="F:dipeptidyl-peptidase activity"/>
    <property type="evidence" value="ECO:0007669"/>
    <property type="project" value="InterPro"/>
</dbReference>
<protein>
    <recommendedName>
        <fullName evidence="3">Xaa-Pro dipeptidyl-peptidase C-terminal domain-containing protein</fullName>
    </recommendedName>
</protein>
<evidence type="ECO:0000256" key="1">
    <source>
        <dbReference type="ARBA" id="ARBA00022801"/>
    </source>
</evidence>
<gene>
    <name evidence="4" type="ORF">SDC9_61192</name>
</gene>
<dbReference type="Pfam" id="PF18962">
    <property type="entry name" value="Por_Secre_tail"/>
    <property type="match status" value="1"/>
</dbReference>
<keyword evidence="2" id="KW-0812">Transmembrane</keyword>
<dbReference type="NCBIfam" id="TIGR04183">
    <property type="entry name" value="Por_Secre_tail"/>
    <property type="match status" value="1"/>
</dbReference>
<dbReference type="InterPro" id="IPR000383">
    <property type="entry name" value="Xaa-Pro-like_dom"/>
</dbReference>
<accession>A0A644XGE3</accession>
<evidence type="ECO:0000256" key="2">
    <source>
        <dbReference type="SAM" id="Phobius"/>
    </source>
</evidence>
<dbReference type="InterPro" id="IPR029058">
    <property type="entry name" value="AB_hydrolase_fold"/>
</dbReference>
<dbReference type="Gene3D" id="3.40.50.1820">
    <property type="entry name" value="alpha/beta hydrolase"/>
    <property type="match status" value="2"/>
</dbReference>
<reference evidence="4" key="1">
    <citation type="submission" date="2019-08" db="EMBL/GenBank/DDBJ databases">
        <authorList>
            <person name="Kucharzyk K."/>
            <person name="Murdoch R.W."/>
            <person name="Higgins S."/>
            <person name="Loffler F."/>
        </authorList>
    </citation>
    <scope>NUCLEOTIDE SEQUENCE</scope>
</reference>
<dbReference type="Pfam" id="PF08530">
    <property type="entry name" value="PepX_C"/>
    <property type="match status" value="1"/>
</dbReference>
<sequence length="657" mass="72987">MLLSKIIIAINEQAEFDLLSLFKIWGMKKLFIFPLFIFVFVFCQSQILSPVVDSIQMRDGKKLAADIYLPDTSGGVTYPTILVQTPYNRLWYHFGLPLIGTSINSSPFIFVVLDWRCFYGSASACVASPDRGADGYDAVEWIASQSWSDGQVATWGPSALGRVQYMTAKKNPPHLVCAVPLVAGPQYSYQEYFPGGAARDEYIDQLDALGFGMSGVLYANPHYNLLWSYSEASNFYPDSIQIPLLMIGGWYDHNPVVMLDFFNAIRTQSPVAVRDKHKLLMGPWVHGGHGAAYVGTDTAGQLSFPTAGGVSDSLAMRFLRYYLLGEANGYDTLSTIINFQMGTNEWQYIENWPQSGFDETNIYLHAGMELNSELPVAANDNLTFTYDPRDPSPTVGGPTLRADMVQGPYDQVPVVESRGDILVFTSPELTADAAVQGYPRVVLYVSSDCKDSDFAARLTDVYPDGRSMLLVDGIRRARFREGFTTADTTFMQTGGFYEVEIELNPTSHTFLAGHRIRLDISSANYPRFNNNMNDGGAMYVAGDTTVAHNTVYCSNAYPSRLILPVDQFAVSIAERNEPAFELFPNPCNDYITINPGERFRGKNFNAEISDAKGMLVKRIAFSATDNYRINVSDIAPGMYLMTLHSEGGNAEMKFIRK</sequence>
<dbReference type="SMART" id="SM00939">
    <property type="entry name" value="PepX_C"/>
    <property type="match status" value="1"/>
</dbReference>
<organism evidence="4">
    <name type="scientific">bioreactor metagenome</name>
    <dbReference type="NCBI Taxonomy" id="1076179"/>
    <lineage>
        <taxon>unclassified sequences</taxon>
        <taxon>metagenomes</taxon>
        <taxon>ecological metagenomes</taxon>
    </lineage>
</organism>
<dbReference type="InterPro" id="IPR005674">
    <property type="entry name" value="CocE/Ser_esterase"/>
</dbReference>
<dbReference type="Gene3D" id="2.60.120.260">
    <property type="entry name" value="Galactose-binding domain-like"/>
    <property type="match status" value="1"/>
</dbReference>